<keyword evidence="2" id="KW-1185">Reference proteome</keyword>
<organism evidence="1 2">
    <name type="scientific">Sphaerodactylus townsendi</name>
    <dbReference type="NCBI Taxonomy" id="933632"/>
    <lineage>
        <taxon>Eukaryota</taxon>
        <taxon>Metazoa</taxon>
        <taxon>Chordata</taxon>
        <taxon>Craniata</taxon>
        <taxon>Vertebrata</taxon>
        <taxon>Euteleostomi</taxon>
        <taxon>Lepidosauria</taxon>
        <taxon>Squamata</taxon>
        <taxon>Bifurcata</taxon>
        <taxon>Gekkota</taxon>
        <taxon>Sphaerodactylidae</taxon>
        <taxon>Sphaerodactylus</taxon>
    </lineage>
</organism>
<comment type="caution">
    <text evidence="1">The sequence shown here is derived from an EMBL/GenBank/DDBJ whole genome shotgun (WGS) entry which is preliminary data.</text>
</comment>
<proteinExistence type="predicted"/>
<sequence length="184" mass="20647">MGYQYIRHMAVFENYRSFSQLKLIAVSLAQSTKLYIDTNVVWQVALPSYSLVRCISQTRTKRPFGFPERPYAVASPAVKSLYSQYTWNSTKNNSFFKEIILRKSHQKRFVRVVCEGLLDSWTSRLPGTDVKTEVTDGILGLVKSVKVVGVLEGLMEALEISEAGPDGVPAWSVESDVLSTPVFS</sequence>
<evidence type="ECO:0000313" key="1">
    <source>
        <dbReference type="EMBL" id="KAH7998138.1"/>
    </source>
</evidence>
<evidence type="ECO:0000313" key="2">
    <source>
        <dbReference type="Proteomes" id="UP000827872"/>
    </source>
</evidence>
<reference evidence="1" key="1">
    <citation type="submission" date="2021-08" db="EMBL/GenBank/DDBJ databases">
        <title>The first chromosome-level gecko genome reveals the dynamic sex chromosomes of Neotropical dwarf geckos (Sphaerodactylidae: Sphaerodactylus).</title>
        <authorList>
            <person name="Pinto B.J."/>
            <person name="Keating S.E."/>
            <person name="Gamble T."/>
        </authorList>
    </citation>
    <scope>NUCLEOTIDE SEQUENCE</scope>
    <source>
        <strain evidence="1">TG3544</strain>
    </source>
</reference>
<dbReference type="EMBL" id="CM037625">
    <property type="protein sequence ID" value="KAH7998138.1"/>
    <property type="molecule type" value="Genomic_DNA"/>
</dbReference>
<accession>A0ACB8EZK3</accession>
<name>A0ACB8EZK3_9SAUR</name>
<dbReference type="Proteomes" id="UP000827872">
    <property type="component" value="Linkage Group LG12"/>
</dbReference>
<protein>
    <submittedName>
        <fullName evidence="1">Uncharacterized protein</fullName>
    </submittedName>
</protein>
<gene>
    <name evidence="1" type="ORF">K3G42_013093</name>
</gene>